<evidence type="ECO:0000259" key="2">
    <source>
        <dbReference type="Pfam" id="PF17800"/>
    </source>
</evidence>
<name>A0AAU9PAI1_9ASTR</name>
<feature type="region of interest" description="Disordered" evidence="1">
    <location>
        <begin position="177"/>
        <end position="206"/>
    </location>
</feature>
<dbReference type="Proteomes" id="UP001157418">
    <property type="component" value="Unassembled WGS sequence"/>
</dbReference>
<protein>
    <recommendedName>
        <fullName evidence="2">Nucleoplasmin-like domain-containing protein</fullName>
    </recommendedName>
</protein>
<reference evidence="3 4" key="1">
    <citation type="submission" date="2022-01" db="EMBL/GenBank/DDBJ databases">
        <authorList>
            <person name="Xiong W."/>
            <person name="Schranz E."/>
        </authorList>
    </citation>
    <scope>NUCLEOTIDE SEQUENCE [LARGE SCALE GENOMIC DNA]</scope>
</reference>
<organism evidence="3 4">
    <name type="scientific">Lactuca virosa</name>
    <dbReference type="NCBI Taxonomy" id="75947"/>
    <lineage>
        <taxon>Eukaryota</taxon>
        <taxon>Viridiplantae</taxon>
        <taxon>Streptophyta</taxon>
        <taxon>Embryophyta</taxon>
        <taxon>Tracheophyta</taxon>
        <taxon>Spermatophyta</taxon>
        <taxon>Magnoliopsida</taxon>
        <taxon>eudicotyledons</taxon>
        <taxon>Gunneridae</taxon>
        <taxon>Pentapetalae</taxon>
        <taxon>asterids</taxon>
        <taxon>campanulids</taxon>
        <taxon>Asterales</taxon>
        <taxon>Asteraceae</taxon>
        <taxon>Cichorioideae</taxon>
        <taxon>Cichorieae</taxon>
        <taxon>Lactucinae</taxon>
        <taxon>Lactuca</taxon>
    </lineage>
</organism>
<evidence type="ECO:0000313" key="3">
    <source>
        <dbReference type="EMBL" id="CAH1447033.1"/>
    </source>
</evidence>
<feature type="domain" description="Nucleoplasmin-like" evidence="2">
    <location>
        <begin position="14"/>
        <end position="101"/>
    </location>
</feature>
<dbReference type="AlphaFoldDB" id="A0AAU9PAI1"/>
<dbReference type="EMBL" id="CAKMRJ010005523">
    <property type="protein sequence ID" value="CAH1447033.1"/>
    <property type="molecule type" value="Genomic_DNA"/>
</dbReference>
<dbReference type="Pfam" id="PF17800">
    <property type="entry name" value="NPL"/>
    <property type="match status" value="1"/>
</dbReference>
<dbReference type="InterPro" id="IPR041232">
    <property type="entry name" value="NPL"/>
</dbReference>
<keyword evidence="4" id="KW-1185">Reference proteome</keyword>
<dbReference type="Gene3D" id="2.60.120.340">
    <property type="entry name" value="Nucleoplasmin core domain"/>
    <property type="match status" value="1"/>
</dbReference>
<comment type="caution">
    <text evidence="3">The sequence shown here is derived from an EMBL/GenBank/DDBJ whole genome shotgun (WGS) entry which is preliminary data.</text>
</comment>
<evidence type="ECO:0000313" key="4">
    <source>
        <dbReference type="Proteomes" id="UP001157418"/>
    </source>
</evidence>
<proteinExistence type="predicted"/>
<accession>A0AAU9PAI1</accession>
<evidence type="ECO:0000256" key="1">
    <source>
        <dbReference type="SAM" id="MobiDB-lite"/>
    </source>
</evidence>
<sequence length="206" mass="23296">MDDPDIFGDDIDYEVSGCKKLNVKVDEGHVMRLSKACLLDNTEKIDVAVCLQISVEGKQHVIGHLNPLSRTQQDLALTIHKDFKIFHTWSNGIVCFSGYQMLMIMKRNGQQRRYSGMVCFDVASHLQFGDSSDLLTVPILIWKKTRRERERQIGDRTTIGGGIWVAMKPTINTRKMGGGCCPPDSRKPPPLVEGFSINTEEEEERQ</sequence>
<gene>
    <name evidence="3" type="ORF">LVIROSA_LOCUS32677</name>
</gene>